<reference evidence="2" key="1">
    <citation type="submission" date="2022-09" db="EMBL/GenBank/DDBJ databases">
        <title>Novel Mycoplasma species identified in domestic and wild animals.</title>
        <authorList>
            <person name="Volokhov D.V."/>
            <person name="Furtak V.A."/>
            <person name="Zagorodnyaya T.A."/>
        </authorList>
    </citation>
    <scope>NUCLEOTIDE SEQUENCE</scope>
    <source>
        <strain evidence="2">Oakley</strain>
    </source>
</reference>
<accession>A0ABT2Y683</accession>
<keyword evidence="3" id="KW-1185">Reference proteome</keyword>
<feature type="signal peptide" evidence="1">
    <location>
        <begin position="1"/>
        <end position="23"/>
    </location>
</feature>
<keyword evidence="1" id="KW-0732">Signal</keyword>
<name>A0ABT2Y683_9MOLU</name>
<feature type="chain" id="PRO_5045170590" evidence="1">
    <location>
        <begin position="24"/>
        <end position="208"/>
    </location>
</feature>
<dbReference type="SUPFAM" id="SSF56973">
    <property type="entry name" value="Aerolisin/ETX pore-forming domain"/>
    <property type="match status" value="1"/>
</dbReference>
<dbReference type="RefSeq" id="WP_263608435.1">
    <property type="nucleotide sequence ID" value="NZ_JAOVQM010000003.1"/>
</dbReference>
<dbReference type="EMBL" id="JAOVQM010000003">
    <property type="protein sequence ID" value="MCV2232249.1"/>
    <property type="molecule type" value="Genomic_DNA"/>
</dbReference>
<proteinExistence type="predicted"/>
<sequence length="208" mass="24039">MKKYLMFCLLCLLISLNTLQLKADSDYLAYESITLHEGQFLSDYSEKDYKAYLKEVTKRRFAGWNVKYVYEDCRVTYKSKSVFSYYNDGTTPIEYNYKYESSYTTARNITSTGSIGINMSGPVKKFKGNLDASLKITSSTETVKKETETWTIKMQVDPQTMANLYVVGEGKITNGVAARYLFWLELEKGGFEVFVVTTQYYRLEKVKI</sequence>
<comment type="caution">
    <text evidence="2">The sequence shown here is derived from an EMBL/GenBank/DDBJ whole genome shotgun (WGS) entry which is preliminary data.</text>
</comment>
<evidence type="ECO:0000256" key="1">
    <source>
        <dbReference type="SAM" id="SignalP"/>
    </source>
</evidence>
<protein>
    <submittedName>
        <fullName evidence="2">Uncharacterized protein</fullName>
    </submittedName>
</protein>
<evidence type="ECO:0000313" key="3">
    <source>
        <dbReference type="Proteomes" id="UP001177160"/>
    </source>
</evidence>
<evidence type="ECO:0000313" key="2">
    <source>
        <dbReference type="EMBL" id="MCV2232249.1"/>
    </source>
</evidence>
<dbReference type="Proteomes" id="UP001177160">
    <property type="component" value="Unassembled WGS sequence"/>
</dbReference>
<gene>
    <name evidence="2" type="ORF">N7548_05345</name>
</gene>
<organism evidence="2 3">
    <name type="scientific">Paracholeplasma manati</name>
    <dbReference type="NCBI Taxonomy" id="591373"/>
    <lineage>
        <taxon>Bacteria</taxon>
        <taxon>Bacillati</taxon>
        <taxon>Mycoplasmatota</taxon>
        <taxon>Mollicutes</taxon>
        <taxon>Acholeplasmatales</taxon>
        <taxon>Acholeplasmataceae</taxon>
        <taxon>Paracholeplasma</taxon>
    </lineage>
</organism>